<dbReference type="Proteomes" id="UP000294937">
    <property type="component" value="Unassembled WGS sequence"/>
</dbReference>
<comment type="catalytic activity">
    <reaction evidence="8 9 10">
        <text>2-[(2R,5Z)-2-carboxy-4-methylthiazol-5(2H)-ylidene]ethyl phosphate + 4-amino-2-methyl-5-(diphosphooxymethyl)pyrimidine + 2 H(+) = thiamine phosphate + CO2 + diphosphate</text>
        <dbReference type="Rhea" id="RHEA:47844"/>
        <dbReference type="ChEBI" id="CHEBI:15378"/>
        <dbReference type="ChEBI" id="CHEBI:16526"/>
        <dbReference type="ChEBI" id="CHEBI:33019"/>
        <dbReference type="ChEBI" id="CHEBI:37575"/>
        <dbReference type="ChEBI" id="CHEBI:57841"/>
        <dbReference type="ChEBI" id="CHEBI:62899"/>
        <dbReference type="EC" id="2.5.1.3"/>
    </reaction>
</comment>
<feature type="binding site" evidence="9">
    <location>
        <begin position="37"/>
        <end position="41"/>
    </location>
    <ligand>
        <name>4-amino-2-methyl-5-(diphosphooxymethyl)pyrimidine</name>
        <dbReference type="ChEBI" id="CHEBI:57841"/>
    </ligand>
</feature>
<dbReference type="InterPro" id="IPR034291">
    <property type="entry name" value="TMP_synthase"/>
</dbReference>
<evidence type="ECO:0000256" key="10">
    <source>
        <dbReference type="RuleBase" id="RU003826"/>
    </source>
</evidence>
<dbReference type="FunFam" id="3.20.20.70:FF:000096">
    <property type="entry name" value="Thiamine-phosphate synthase"/>
    <property type="match status" value="1"/>
</dbReference>
<dbReference type="EC" id="2.5.1.3" evidence="9"/>
<proteinExistence type="inferred from homology"/>
<evidence type="ECO:0000256" key="1">
    <source>
        <dbReference type="ARBA" id="ARBA00005165"/>
    </source>
</evidence>
<feature type="binding site" evidence="9">
    <location>
        <position position="69"/>
    </location>
    <ligand>
        <name>4-amino-2-methyl-5-(diphosphooxymethyl)pyrimidine</name>
        <dbReference type="ChEBI" id="CHEBI:57841"/>
    </ligand>
</feature>
<keyword evidence="4 9" id="KW-0460">Magnesium</keyword>
<keyword evidence="2 9" id="KW-0808">Transferase</keyword>
<feature type="binding site" evidence="9">
    <location>
        <position position="89"/>
    </location>
    <ligand>
        <name>Mg(2+)</name>
        <dbReference type="ChEBI" id="CHEBI:18420"/>
    </ligand>
</feature>
<dbReference type="Pfam" id="PF02581">
    <property type="entry name" value="TMP-TENI"/>
    <property type="match status" value="1"/>
</dbReference>
<gene>
    <name evidence="9" type="primary">thiE</name>
    <name evidence="13" type="ORF">EDD58_103258</name>
</gene>
<feature type="binding site" evidence="9">
    <location>
        <position position="164"/>
    </location>
    <ligand>
        <name>2-[(2R,5Z)-2-carboxy-4-methylthiazol-5(2H)-ylidene]ethyl phosphate</name>
        <dbReference type="ChEBI" id="CHEBI:62899"/>
    </ligand>
</feature>
<dbReference type="GO" id="GO:0005737">
    <property type="term" value="C:cytoplasm"/>
    <property type="evidence" value="ECO:0007669"/>
    <property type="project" value="TreeGrafter"/>
</dbReference>
<dbReference type="CDD" id="cd00564">
    <property type="entry name" value="TMP_TenI"/>
    <property type="match status" value="1"/>
</dbReference>
<evidence type="ECO:0000256" key="9">
    <source>
        <dbReference type="HAMAP-Rule" id="MF_00097"/>
    </source>
</evidence>
<evidence type="ECO:0000313" key="13">
    <source>
        <dbReference type="EMBL" id="TCS94836.1"/>
    </source>
</evidence>
<evidence type="ECO:0000256" key="8">
    <source>
        <dbReference type="ARBA" id="ARBA00047883"/>
    </source>
</evidence>
<name>A0A4R3LBE1_9BACL</name>
<feature type="binding site" evidence="9">
    <location>
        <begin position="184"/>
        <end position="185"/>
    </location>
    <ligand>
        <name>2-[(2R,5Z)-2-carboxy-4-methylthiazol-5(2H)-ylidene]ethyl phosphate</name>
        <dbReference type="ChEBI" id="CHEBI:62899"/>
    </ligand>
</feature>
<evidence type="ECO:0000259" key="12">
    <source>
        <dbReference type="Pfam" id="PF02581"/>
    </source>
</evidence>
<keyword evidence="14" id="KW-1185">Reference proteome</keyword>
<comment type="catalytic activity">
    <reaction evidence="6 9 10">
        <text>4-methyl-5-(2-phosphooxyethyl)-thiazole + 4-amino-2-methyl-5-(diphosphooxymethyl)pyrimidine + H(+) = thiamine phosphate + diphosphate</text>
        <dbReference type="Rhea" id="RHEA:22328"/>
        <dbReference type="ChEBI" id="CHEBI:15378"/>
        <dbReference type="ChEBI" id="CHEBI:33019"/>
        <dbReference type="ChEBI" id="CHEBI:37575"/>
        <dbReference type="ChEBI" id="CHEBI:57841"/>
        <dbReference type="ChEBI" id="CHEBI:58296"/>
        <dbReference type="EC" id="2.5.1.3"/>
    </reaction>
</comment>
<organism evidence="13 14">
    <name type="scientific">Hazenella coriacea</name>
    <dbReference type="NCBI Taxonomy" id="1179467"/>
    <lineage>
        <taxon>Bacteria</taxon>
        <taxon>Bacillati</taxon>
        <taxon>Bacillota</taxon>
        <taxon>Bacilli</taxon>
        <taxon>Bacillales</taxon>
        <taxon>Thermoactinomycetaceae</taxon>
        <taxon>Hazenella</taxon>
    </lineage>
</organism>
<dbReference type="OrthoDB" id="9812206at2"/>
<dbReference type="GO" id="GO:0004789">
    <property type="term" value="F:thiamine-phosphate diphosphorylase activity"/>
    <property type="evidence" value="ECO:0007669"/>
    <property type="project" value="UniProtKB-UniRule"/>
</dbReference>
<dbReference type="SUPFAM" id="SSF51391">
    <property type="entry name" value="Thiamin phosphate synthase"/>
    <property type="match status" value="1"/>
</dbReference>
<evidence type="ECO:0000256" key="7">
    <source>
        <dbReference type="ARBA" id="ARBA00047851"/>
    </source>
</evidence>
<dbReference type="InterPro" id="IPR036206">
    <property type="entry name" value="ThiamineP_synth_sf"/>
</dbReference>
<dbReference type="EMBL" id="SMAG01000003">
    <property type="protein sequence ID" value="TCS94836.1"/>
    <property type="molecule type" value="Genomic_DNA"/>
</dbReference>
<dbReference type="UniPathway" id="UPA00060">
    <property type="reaction ID" value="UER00141"/>
</dbReference>
<evidence type="ECO:0000313" key="14">
    <source>
        <dbReference type="Proteomes" id="UP000294937"/>
    </source>
</evidence>
<feature type="binding site" evidence="9">
    <location>
        <position position="70"/>
    </location>
    <ligand>
        <name>Mg(2+)</name>
        <dbReference type="ChEBI" id="CHEBI:18420"/>
    </ligand>
</feature>
<dbReference type="InterPro" id="IPR022998">
    <property type="entry name" value="ThiamineP_synth_TenI"/>
</dbReference>
<keyword evidence="3 9" id="KW-0479">Metal-binding</keyword>
<evidence type="ECO:0000256" key="6">
    <source>
        <dbReference type="ARBA" id="ARBA00047334"/>
    </source>
</evidence>
<dbReference type="Gene3D" id="3.20.20.70">
    <property type="entry name" value="Aldolase class I"/>
    <property type="match status" value="1"/>
</dbReference>
<feature type="binding site" evidence="9">
    <location>
        <position position="108"/>
    </location>
    <ligand>
        <name>4-amino-2-methyl-5-(diphosphooxymethyl)pyrimidine</name>
        <dbReference type="ChEBI" id="CHEBI:57841"/>
    </ligand>
</feature>
<keyword evidence="5 9" id="KW-0784">Thiamine biosynthesis</keyword>
<comment type="cofactor">
    <cofactor evidence="9">
        <name>Mg(2+)</name>
        <dbReference type="ChEBI" id="CHEBI:18420"/>
    </cofactor>
    <text evidence="9">Binds 1 Mg(2+) ion per subunit.</text>
</comment>
<dbReference type="RefSeq" id="WP_131924218.1">
    <property type="nucleotide sequence ID" value="NZ_SMAG01000003.1"/>
</dbReference>
<comment type="similarity">
    <text evidence="9 10">Belongs to the thiamine-phosphate synthase family.</text>
</comment>
<dbReference type="NCBIfam" id="TIGR00693">
    <property type="entry name" value="thiE"/>
    <property type="match status" value="1"/>
</dbReference>
<dbReference type="InterPro" id="IPR013785">
    <property type="entry name" value="Aldolase_TIM"/>
</dbReference>
<evidence type="ECO:0000256" key="3">
    <source>
        <dbReference type="ARBA" id="ARBA00022723"/>
    </source>
</evidence>
<comment type="catalytic activity">
    <reaction evidence="7 9 10">
        <text>2-(2-carboxy-4-methylthiazol-5-yl)ethyl phosphate + 4-amino-2-methyl-5-(diphosphooxymethyl)pyrimidine + 2 H(+) = thiamine phosphate + CO2 + diphosphate</text>
        <dbReference type="Rhea" id="RHEA:47848"/>
        <dbReference type="ChEBI" id="CHEBI:15378"/>
        <dbReference type="ChEBI" id="CHEBI:16526"/>
        <dbReference type="ChEBI" id="CHEBI:33019"/>
        <dbReference type="ChEBI" id="CHEBI:37575"/>
        <dbReference type="ChEBI" id="CHEBI:57841"/>
        <dbReference type="ChEBI" id="CHEBI:62890"/>
        <dbReference type="EC" id="2.5.1.3"/>
    </reaction>
</comment>
<evidence type="ECO:0000256" key="2">
    <source>
        <dbReference type="ARBA" id="ARBA00022679"/>
    </source>
</evidence>
<comment type="pathway">
    <text evidence="1 9 11">Cofactor biosynthesis; thiamine diphosphate biosynthesis; thiamine phosphate from 4-amino-2-methyl-5-diphosphomethylpyrimidine and 4-methyl-5-(2-phosphoethyl)-thiazole: step 1/1.</text>
</comment>
<dbReference type="AlphaFoldDB" id="A0A4R3LBE1"/>
<evidence type="ECO:0000256" key="5">
    <source>
        <dbReference type="ARBA" id="ARBA00022977"/>
    </source>
</evidence>
<feature type="binding site" evidence="9">
    <location>
        <position position="137"/>
    </location>
    <ligand>
        <name>4-amino-2-methyl-5-(diphosphooxymethyl)pyrimidine</name>
        <dbReference type="ChEBI" id="CHEBI:57841"/>
    </ligand>
</feature>
<accession>A0A4R3LBE1</accession>
<feature type="binding site" evidence="9">
    <location>
        <begin position="134"/>
        <end position="136"/>
    </location>
    <ligand>
        <name>2-[(2R,5Z)-2-carboxy-4-methylthiazol-5(2H)-ylidene]ethyl phosphate</name>
        <dbReference type="ChEBI" id="CHEBI:62899"/>
    </ligand>
</feature>
<feature type="domain" description="Thiamine phosphate synthase/TenI" evidence="12">
    <location>
        <begin position="11"/>
        <end position="187"/>
    </location>
</feature>
<sequence length="208" mass="22703">MLGKLRDRLQLYLVTDDQEDLYQRTEAAIRGGVTCVQLRMKKASSRQFLETGKRFKELCQKYQIPLVINDRADVALLAQADMLHIGQNDLSIQEARQIVGLDMPIGVSVHSVEEAVQAKQDGASYLGVGSMFPTSSKDDATIVSIKTLSSIREAVSLPIVLIGGINQKTLPALAPYIPDGVAIISGILSAPCPKSMASYFKKELEKLV</sequence>
<evidence type="ECO:0000256" key="4">
    <source>
        <dbReference type="ARBA" id="ARBA00022842"/>
    </source>
</evidence>
<dbReference type="PANTHER" id="PTHR20857:SF23">
    <property type="entry name" value="THIAMINE BIOSYNTHETIC BIFUNCTIONAL ENZYME"/>
    <property type="match status" value="1"/>
</dbReference>
<evidence type="ECO:0000256" key="11">
    <source>
        <dbReference type="RuleBase" id="RU004253"/>
    </source>
</evidence>
<dbReference type="GO" id="GO:0009229">
    <property type="term" value="P:thiamine diphosphate biosynthetic process"/>
    <property type="evidence" value="ECO:0007669"/>
    <property type="project" value="UniProtKB-UniRule"/>
</dbReference>
<protein>
    <recommendedName>
        <fullName evidence="9">Thiamine-phosphate synthase</fullName>
        <shortName evidence="9">TP synthase</shortName>
        <shortName evidence="9">TPS</shortName>
        <ecNumber evidence="9">2.5.1.3</ecNumber>
    </recommendedName>
    <alternativeName>
        <fullName evidence="9">Thiamine-phosphate pyrophosphorylase</fullName>
        <shortName evidence="9">TMP pyrophosphorylase</shortName>
        <shortName evidence="9">TMP-PPase</shortName>
    </alternativeName>
</protein>
<dbReference type="GO" id="GO:0009228">
    <property type="term" value="P:thiamine biosynthetic process"/>
    <property type="evidence" value="ECO:0007669"/>
    <property type="project" value="UniProtKB-KW"/>
</dbReference>
<dbReference type="HAMAP" id="MF_00097">
    <property type="entry name" value="TMP_synthase"/>
    <property type="match status" value="1"/>
</dbReference>
<reference evidence="13 14" key="1">
    <citation type="submission" date="2019-03" db="EMBL/GenBank/DDBJ databases">
        <title>Genomic Encyclopedia of Type Strains, Phase IV (KMG-IV): sequencing the most valuable type-strain genomes for metagenomic binning, comparative biology and taxonomic classification.</title>
        <authorList>
            <person name="Goeker M."/>
        </authorList>
    </citation>
    <scope>NUCLEOTIDE SEQUENCE [LARGE SCALE GENOMIC DNA]</scope>
    <source>
        <strain evidence="13 14">DSM 45707</strain>
    </source>
</reference>
<comment type="caution">
    <text evidence="13">The sequence shown here is derived from an EMBL/GenBank/DDBJ whole genome shotgun (WGS) entry which is preliminary data.</text>
</comment>
<dbReference type="PANTHER" id="PTHR20857">
    <property type="entry name" value="THIAMINE-PHOSPHATE PYROPHOSPHORYLASE"/>
    <property type="match status" value="1"/>
</dbReference>
<dbReference type="GO" id="GO:0000287">
    <property type="term" value="F:magnesium ion binding"/>
    <property type="evidence" value="ECO:0007669"/>
    <property type="project" value="UniProtKB-UniRule"/>
</dbReference>
<comment type="function">
    <text evidence="9">Condenses 4-methyl-5-(beta-hydroxyethyl)thiazole monophosphate (THZ-P) and 2-methyl-4-amino-5-hydroxymethyl pyrimidine pyrophosphate (HMP-PP) to form thiamine monophosphate (TMP).</text>
</comment>